<organism evidence="2 3">
    <name type="scientific">Pseudonocardia humida</name>
    <dbReference type="NCBI Taxonomy" id="2800819"/>
    <lineage>
        <taxon>Bacteria</taxon>
        <taxon>Bacillati</taxon>
        <taxon>Actinomycetota</taxon>
        <taxon>Actinomycetes</taxon>
        <taxon>Pseudonocardiales</taxon>
        <taxon>Pseudonocardiaceae</taxon>
        <taxon>Pseudonocardia</taxon>
    </lineage>
</organism>
<evidence type="ECO:0000256" key="1">
    <source>
        <dbReference type="SAM" id="MobiDB-lite"/>
    </source>
</evidence>
<feature type="compositionally biased region" description="Basic and acidic residues" evidence="1">
    <location>
        <begin position="71"/>
        <end position="83"/>
    </location>
</feature>
<dbReference type="Proteomes" id="UP001165283">
    <property type="component" value="Unassembled WGS sequence"/>
</dbReference>
<sequence length="83" mass="8318">MPGTSEDDVSADPHLARTRETGGADPGRDGHPGGADAADQDGATTTGTDENEEFVGRVAGQDAGYSGETGAEARAEASRAEGR</sequence>
<accession>A0ABT1A5X8</accession>
<evidence type="ECO:0000313" key="2">
    <source>
        <dbReference type="EMBL" id="MCO1658426.1"/>
    </source>
</evidence>
<evidence type="ECO:0000313" key="3">
    <source>
        <dbReference type="Proteomes" id="UP001165283"/>
    </source>
</evidence>
<feature type="compositionally biased region" description="Low complexity" evidence="1">
    <location>
        <begin position="34"/>
        <end position="48"/>
    </location>
</feature>
<gene>
    <name evidence="2" type="ORF">KDL28_25500</name>
</gene>
<proteinExistence type="predicted"/>
<name>A0ABT1A5X8_9PSEU</name>
<feature type="region of interest" description="Disordered" evidence="1">
    <location>
        <begin position="1"/>
        <end position="83"/>
    </location>
</feature>
<feature type="compositionally biased region" description="Basic and acidic residues" evidence="1">
    <location>
        <begin position="14"/>
        <end position="31"/>
    </location>
</feature>
<protein>
    <submittedName>
        <fullName evidence="2">Uncharacterized protein</fullName>
    </submittedName>
</protein>
<feature type="compositionally biased region" description="Acidic residues" evidence="1">
    <location>
        <begin position="1"/>
        <end position="10"/>
    </location>
</feature>
<reference evidence="2" key="1">
    <citation type="submission" date="2021-04" db="EMBL/GenBank/DDBJ databases">
        <title>Pseudonocardia sp. nov., isolated from sandy soil of mangrove forest.</title>
        <authorList>
            <person name="Zan Z."/>
            <person name="Huang R."/>
            <person name="Liu W."/>
        </authorList>
    </citation>
    <scope>NUCLEOTIDE SEQUENCE</scope>
    <source>
        <strain evidence="2">S2-4</strain>
    </source>
</reference>
<keyword evidence="3" id="KW-1185">Reference proteome</keyword>
<comment type="caution">
    <text evidence="2">The sequence shown here is derived from an EMBL/GenBank/DDBJ whole genome shotgun (WGS) entry which is preliminary data.</text>
</comment>
<dbReference type="EMBL" id="JAGSOV010000054">
    <property type="protein sequence ID" value="MCO1658426.1"/>
    <property type="molecule type" value="Genomic_DNA"/>
</dbReference>
<dbReference type="RefSeq" id="WP_252442368.1">
    <property type="nucleotide sequence ID" value="NZ_JAGSOV010000054.1"/>
</dbReference>